<protein>
    <submittedName>
        <fullName evidence="1">Uncharacterized protein</fullName>
    </submittedName>
</protein>
<evidence type="ECO:0000313" key="1">
    <source>
        <dbReference type="EMBL" id="KGF56400.1"/>
    </source>
</evidence>
<dbReference type="PATRIC" id="fig|742738.3.peg.1136"/>
<proteinExistence type="predicted"/>
<keyword evidence="2" id="KW-1185">Reference proteome</keyword>
<evidence type="ECO:0000313" key="2">
    <source>
        <dbReference type="Proteomes" id="UP000029585"/>
    </source>
</evidence>
<gene>
    <name evidence="1" type="ORF">HMPREF9460_01094</name>
</gene>
<organism evidence="1 2">
    <name type="scientific">Flavonifractor plautii 1_3_50AFAA</name>
    <dbReference type="NCBI Taxonomy" id="742738"/>
    <lineage>
        <taxon>Bacteria</taxon>
        <taxon>Bacillati</taxon>
        <taxon>Bacillota</taxon>
        <taxon>Clostridia</taxon>
        <taxon>Eubacteriales</taxon>
        <taxon>Oscillospiraceae</taxon>
        <taxon>Flavonifractor</taxon>
    </lineage>
</organism>
<comment type="caution">
    <text evidence="1">The sequence shown here is derived from an EMBL/GenBank/DDBJ whole genome shotgun (WGS) entry which is preliminary data.</text>
</comment>
<dbReference type="Proteomes" id="UP000029585">
    <property type="component" value="Unassembled WGS sequence"/>
</dbReference>
<accession>A0A096BBE3</accession>
<name>A0A096BBE3_FLAPL</name>
<reference evidence="1 2" key="1">
    <citation type="submission" date="2011-08" db="EMBL/GenBank/DDBJ databases">
        <title>The Genome Sequence of Clostridium orbiscindens 1_3_50AFAA.</title>
        <authorList>
            <consortium name="The Broad Institute Genome Sequencing Platform"/>
            <person name="Earl A."/>
            <person name="Ward D."/>
            <person name="Feldgarden M."/>
            <person name="Gevers D."/>
            <person name="Daigneault M."/>
            <person name="Strauss J."/>
            <person name="Allen-Vercoe E."/>
            <person name="Young S.K."/>
            <person name="Zeng Q."/>
            <person name="Gargeya S."/>
            <person name="Fitzgerald M."/>
            <person name="Haas B."/>
            <person name="Abouelleil A."/>
            <person name="Alvarado L."/>
            <person name="Arachchi H.M."/>
            <person name="Berlin A."/>
            <person name="Brown A."/>
            <person name="Chapman S.B."/>
            <person name="Chen Z."/>
            <person name="Dunbar C."/>
            <person name="Freedman E."/>
            <person name="Gearin G."/>
            <person name="Gellesch M."/>
            <person name="Goldberg J."/>
            <person name="Griggs A."/>
            <person name="Gujja S."/>
            <person name="Heiman D."/>
            <person name="Howarth C."/>
            <person name="Larson L."/>
            <person name="Lui A."/>
            <person name="MacDonald P.J.P."/>
            <person name="Montmayeur A."/>
            <person name="Murphy C."/>
            <person name="Neiman D."/>
            <person name="Pearson M."/>
            <person name="Priest M."/>
            <person name="Roberts A."/>
            <person name="Saif S."/>
            <person name="Shea T."/>
            <person name="Shenoy N."/>
            <person name="Sisk P."/>
            <person name="Stolte C."/>
            <person name="Sykes S."/>
            <person name="Wortman J."/>
            <person name="Nusbaum C."/>
            <person name="Birren B."/>
        </authorList>
    </citation>
    <scope>NUCLEOTIDE SEQUENCE [LARGE SCALE GENOMIC DNA]</scope>
    <source>
        <strain evidence="1 2">1_3_50AFAA</strain>
    </source>
</reference>
<sequence>MTKETYFEELSYALRRRELLPRPVEEDGLLPVEWNGRILCRVTESGAVRYDPTWVDTSRAKAALAQVTEAAGTVMEYMTLLENAPPLKADGLADGYRVLAEFNGTVLAGTETRLGAQFVTWARDYDRSGGNNGHYYMEDYQGAREDFALRSGLVARERVFDQEQLEGLRQAVQGFLYGEGPASYQQEFQCRRLLDQITAQLPERTQDQMQSESHELGQSM</sequence>
<dbReference type="AlphaFoldDB" id="A0A096BBE3"/>
<dbReference type="eggNOG" id="ENOG5030EMW">
    <property type="taxonomic scope" value="Bacteria"/>
</dbReference>
<dbReference type="RefSeq" id="WP_044939704.1">
    <property type="nucleotide sequence ID" value="NZ_KN174162.1"/>
</dbReference>
<dbReference type="HOGENOM" id="CLU_1287811_0_0_9"/>
<dbReference type="EMBL" id="ADLO01000042">
    <property type="protein sequence ID" value="KGF56400.1"/>
    <property type="molecule type" value="Genomic_DNA"/>
</dbReference>